<dbReference type="InterPro" id="IPR000477">
    <property type="entry name" value="RT_dom"/>
</dbReference>
<keyword evidence="4" id="KW-1185">Reference proteome</keyword>
<dbReference type="EMBL" id="LR899009">
    <property type="protein sequence ID" value="CAD7078351.1"/>
    <property type="molecule type" value="Genomic_DNA"/>
</dbReference>
<dbReference type="Proteomes" id="UP000594454">
    <property type="component" value="Chromosome 1"/>
</dbReference>
<reference evidence="3 4" key="1">
    <citation type="submission" date="2020-11" db="EMBL/GenBank/DDBJ databases">
        <authorList>
            <person name="Wallbank WR R."/>
            <person name="Pardo Diaz C."/>
            <person name="Kozak K."/>
            <person name="Martin S."/>
            <person name="Jiggins C."/>
            <person name="Moest M."/>
            <person name="Warren A I."/>
            <person name="Generalovic N T."/>
            <person name="Byers J.R.P. K."/>
            <person name="Montejo-Kovacevich G."/>
            <person name="Yen C E."/>
        </authorList>
    </citation>
    <scope>NUCLEOTIDE SEQUENCE [LARGE SCALE GENOMIC DNA]</scope>
</reference>
<proteinExistence type="predicted"/>
<dbReference type="PANTHER" id="PTHR21301">
    <property type="entry name" value="REVERSE TRANSCRIPTASE"/>
    <property type="match status" value="1"/>
</dbReference>
<dbReference type="PANTHER" id="PTHR21301:SF10">
    <property type="entry name" value="REVERSE TRANSCRIPTASE DOMAIN-CONTAINING PROTEIN"/>
    <property type="match status" value="1"/>
</dbReference>
<dbReference type="PROSITE" id="PS50878">
    <property type="entry name" value="RT_POL"/>
    <property type="match status" value="1"/>
</dbReference>
<dbReference type="InterPro" id="IPR043502">
    <property type="entry name" value="DNA/RNA_pol_sf"/>
</dbReference>
<dbReference type="OrthoDB" id="6782675at2759"/>
<dbReference type="Pfam" id="PF26215">
    <property type="entry name" value="HTH_animal"/>
    <property type="match status" value="1"/>
</dbReference>
<feature type="compositionally biased region" description="Basic residues" evidence="1">
    <location>
        <begin position="7"/>
        <end position="18"/>
    </location>
</feature>
<name>A0A7R8YM88_HERIL</name>
<gene>
    <name evidence="3" type="ORF">HERILL_LOCUS1623</name>
</gene>
<organism evidence="3 4">
    <name type="scientific">Hermetia illucens</name>
    <name type="common">Black soldier fly</name>
    <dbReference type="NCBI Taxonomy" id="343691"/>
    <lineage>
        <taxon>Eukaryota</taxon>
        <taxon>Metazoa</taxon>
        <taxon>Ecdysozoa</taxon>
        <taxon>Arthropoda</taxon>
        <taxon>Hexapoda</taxon>
        <taxon>Insecta</taxon>
        <taxon>Pterygota</taxon>
        <taxon>Neoptera</taxon>
        <taxon>Endopterygota</taxon>
        <taxon>Diptera</taxon>
        <taxon>Brachycera</taxon>
        <taxon>Stratiomyomorpha</taxon>
        <taxon>Stratiomyidae</taxon>
        <taxon>Hermetiinae</taxon>
        <taxon>Hermetia</taxon>
    </lineage>
</organism>
<dbReference type="GO" id="GO:0071897">
    <property type="term" value="P:DNA biosynthetic process"/>
    <property type="evidence" value="ECO:0007669"/>
    <property type="project" value="UniProtKB-ARBA"/>
</dbReference>
<accession>A0A7R8YM88</accession>
<protein>
    <recommendedName>
        <fullName evidence="2">Reverse transcriptase domain-containing protein</fullName>
    </recommendedName>
</protein>
<feature type="domain" description="Reverse transcriptase" evidence="2">
    <location>
        <begin position="183"/>
        <end position="504"/>
    </location>
</feature>
<dbReference type="InterPro" id="IPR058912">
    <property type="entry name" value="HTH_animal"/>
</dbReference>
<dbReference type="InParanoid" id="A0A7R8YM88"/>
<evidence type="ECO:0000259" key="2">
    <source>
        <dbReference type="PROSITE" id="PS50878"/>
    </source>
</evidence>
<sequence length="881" mass="100553">MTTQRNHTQRHKQKRGKRANNGNNKQNKPHHTKTSNPIEIPNALLTNYHIPKPMAVLLSRGPKFGLKPNQTNLFSSGGFDKVISHLLTPEEGPNSPPTNNNLNKLQNLLTQTSKKHTQDNTNTNPTTKFWAIAEKTTSSFLKQHPNTFIMPGDKGNVTIIINKKEYDHKMSLFIKSGLEESTFVISNEQFIANRQNARIRSIIKNNTSTLKLRAKLLQRLTQLINNNHKPLDKAFINTRTKHIEIQNLKLAINKTNNLQTLVNKTLNQKDLLPRLYGSIKTHKQNNPIRPIVDTRNTIGGPVAAMLATLLNPYKNKQHNVLNSIDLVNRLQNTKLPPNKNTILPSLDVKDMFTNIPTRAATHHIVNKFGSDIHKVWNMKKDELSNILNFTLTDINYFQYNQITYKQTGGLAMGSPLAPIIADLYMDHLFEVNKHRVDGLNIITATKYVDDILIIGEKDSIEAYKLALENTAAIDKTKFEDHGKIELTLEYEDAYKSLSYLESTITRSPHNTLYTNWFKKQTASDRMLNFHSNHPKQMVRETATEYISTKIRLTSPLFLDWTITKLYRLLSNNDYPKWHIIKLMEIATSKTLRPDIATKLQKSITAITSNKPMRKLSQEERKMIYNKILTHRPEQTPTTMPSTQLTHYPDTPPLTPENSNNLHLPLTNITPAHPQNTYIQTTHKTNRKTSTKPNTKTWQCIPYLGNISDKIKTLVSKNKNSSNNKLNFYIPKTNRNLFYNNPKDKKHSLEKWHSIAIIPCSDCHTTFLIASTRGSNLKTDISKTTSPTKQHTSRLQHTLDIKKGKTKKIRPGYPILALLKVISNRHSTTQPGQSIISILNNKIVNNTANERPSTLNANIQKIHQILNKQETTTQTNHTGTPM</sequence>
<evidence type="ECO:0000256" key="1">
    <source>
        <dbReference type="SAM" id="MobiDB-lite"/>
    </source>
</evidence>
<feature type="region of interest" description="Disordered" evidence="1">
    <location>
        <begin position="1"/>
        <end position="37"/>
    </location>
</feature>
<evidence type="ECO:0000313" key="4">
    <source>
        <dbReference type="Proteomes" id="UP000594454"/>
    </source>
</evidence>
<dbReference type="SUPFAM" id="SSF56672">
    <property type="entry name" value="DNA/RNA polymerases"/>
    <property type="match status" value="1"/>
</dbReference>
<dbReference type="Pfam" id="PF00078">
    <property type="entry name" value="RVT_1"/>
    <property type="match status" value="1"/>
</dbReference>
<dbReference type="AlphaFoldDB" id="A0A7R8YM88"/>
<evidence type="ECO:0000313" key="3">
    <source>
        <dbReference type="EMBL" id="CAD7078351.1"/>
    </source>
</evidence>